<dbReference type="InterPro" id="IPR011990">
    <property type="entry name" value="TPR-like_helical_dom_sf"/>
</dbReference>
<protein>
    <submittedName>
        <fullName evidence="1">Tetratricopeptide repeat-containing protein</fullName>
    </submittedName>
</protein>
<dbReference type="EMBL" id="MIGC01000183">
    <property type="protein sequence ID" value="PHJ25705.1"/>
    <property type="molecule type" value="Genomic_DNA"/>
</dbReference>
<dbReference type="Gene3D" id="1.25.40.10">
    <property type="entry name" value="Tetratricopeptide repeat domain"/>
    <property type="match status" value="1"/>
</dbReference>
<dbReference type="Proteomes" id="UP000221165">
    <property type="component" value="Unassembled WGS sequence"/>
</dbReference>
<dbReference type="OrthoDB" id="433738at2759"/>
<dbReference type="SUPFAM" id="SSF48452">
    <property type="entry name" value="TPR-like"/>
    <property type="match status" value="1"/>
</dbReference>
<organism evidence="1 2">
    <name type="scientific">Cystoisospora suis</name>
    <dbReference type="NCBI Taxonomy" id="483139"/>
    <lineage>
        <taxon>Eukaryota</taxon>
        <taxon>Sar</taxon>
        <taxon>Alveolata</taxon>
        <taxon>Apicomplexa</taxon>
        <taxon>Conoidasida</taxon>
        <taxon>Coccidia</taxon>
        <taxon>Eucoccidiorida</taxon>
        <taxon>Eimeriorina</taxon>
        <taxon>Sarcocystidae</taxon>
        <taxon>Cystoisospora</taxon>
    </lineage>
</organism>
<name>A0A2C6LG89_9APIC</name>
<proteinExistence type="predicted"/>
<reference evidence="1 2" key="1">
    <citation type="journal article" date="2017" name="Int. J. Parasitol.">
        <title>The genome of the protozoan parasite Cystoisospora suis and a reverse vaccinology approach to identify vaccine candidates.</title>
        <authorList>
            <person name="Palmieri N."/>
            <person name="Shrestha A."/>
            <person name="Ruttkowski B."/>
            <person name="Beck T."/>
            <person name="Vogl C."/>
            <person name="Tomley F."/>
            <person name="Blake D.P."/>
            <person name="Joachim A."/>
        </authorList>
    </citation>
    <scope>NUCLEOTIDE SEQUENCE [LARGE SCALE GENOMIC DNA]</scope>
    <source>
        <strain evidence="1 2">Wien I</strain>
    </source>
</reference>
<accession>A0A2C6LG89</accession>
<evidence type="ECO:0000313" key="2">
    <source>
        <dbReference type="Proteomes" id="UP000221165"/>
    </source>
</evidence>
<dbReference type="AlphaFoldDB" id="A0A2C6LG89"/>
<comment type="caution">
    <text evidence="1">The sequence shown here is derived from an EMBL/GenBank/DDBJ whole genome shotgun (WGS) entry which is preliminary data.</text>
</comment>
<evidence type="ECO:0000313" key="1">
    <source>
        <dbReference type="EMBL" id="PHJ25705.1"/>
    </source>
</evidence>
<dbReference type="VEuPathDB" id="ToxoDB:CSUI_000446"/>
<sequence length="395" mass="43498">MDISREHFSKVCAPLQVKFKALLESTFAKAGISGKDVVVMDVFNSLAKTPWMLQTIEQILQCGHTKTGSDCRVRWVRDNGAGAALGAAYWAAGNKYVDNLVDTNPETRADELQAMAALDEGIGAIEAQEIDRRLMRAKLESFIFEMRQEALGSKAKLVQNPVQAGKVIKDAEAVLLQSRESTLEETRKMYQDFRAYFRESEPKLFEAVEAERVNRTEGLHKLSSRKMMDAVVRVIEEGGTAKLPDDVRLKRAKRDVEEAKQLVSSGQLELAELLGGRALTYLSDGGWATEDEKRTALAVQVECYLELARAKNLFAGEDRAVSDGHGILAEALENCGKALAIDAQNIEVLLQRAKTFMAMSDFTNAKKDVDNVLSLAPGNPTGSALQIEISSRQQA</sequence>
<dbReference type="GeneID" id="94423891"/>
<keyword evidence="2" id="KW-1185">Reference proteome</keyword>
<gene>
    <name evidence="1" type="ORF">CSUI_000446</name>
</gene>
<dbReference type="RefSeq" id="XP_067927351.1">
    <property type="nucleotide sequence ID" value="XM_068060680.1"/>
</dbReference>